<proteinExistence type="inferred from homology"/>
<dbReference type="Gene3D" id="2.30.39.10">
    <property type="entry name" value="Alpha-1-antitrypsin, domain 1"/>
    <property type="match status" value="1"/>
</dbReference>
<comment type="similarity">
    <text evidence="1">Belongs to the serpin family.</text>
</comment>
<name>A0A4R2HGB3_9ACTN</name>
<dbReference type="InterPro" id="IPR000215">
    <property type="entry name" value="Serpin_fam"/>
</dbReference>
<dbReference type="InterPro" id="IPR042185">
    <property type="entry name" value="Serpin_sf_2"/>
</dbReference>
<dbReference type="Pfam" id="PF00079">
    <property type="entry name" value="Serpin"/>
    <property type="match status" value="1"/>
</dbReference>
<dbReference type="GO" id="GO:0004867">
    <property type="term" value="F:serine-type endopeptidase inhibitor activity"/>
    <property type="evidence" value="ECO:0007669"/>
    <property type="project" value="InterPro"/>
</dbReference>
<gene>
    <name evidence="3" type="ORF">EV652_107439</name>
</gene>
<dbReference type="EMBL" id="SLWN01000007">
    <property type="protein sequence ID" value="TCO26546.1"/>
    <property type="molecule type" value="Genomic_DNA"/>
</dbReference>
<dbReference type="AlphaFoldDB" id="A0A4R2HGB3"/>
<organism evidence="3 4">
    <name type="scientific">Kribbella steppae</name>
    <dbReference type="NCBI Taxonomy" id="2512223"/>
    <lineage>
        <taxon>Bacteria</taxon>
        <taxon>Bacillati</taxon>
        <taxon>Actinomycetota</taxon>
        <taxon>Actinomycetes</taxon>
        <taxon>Propionibacteriales</taxon>
        <taxon>Kribbellaceae</taxon>
        <taxon>Kribbella</taxon>
    </lineage>
</organism>
<dbReference type="RefSeq" id="WP_132211162.1">
    <property type="nucleotide sequence ID" value="NZ_SLWN01000007.1"/>
</dbReference>
<comment type="caution">
    <text evidence="3">The sequence shown here is derived from an EMBL/GenBank/DDBJ whole genome shotgun (WGS) entry which is preliminary data.</text>
</comment>
<dbReference type="GO" id="GO:0005615">
    <property type="term" value="C:extracellular space"/>
    <property type="evidence" value="ECO:0007669"/>
    <property type="project" value="InterPro"/>
</dbReference>
<dbReference type="SMART" id="SM00093">
    <property type="entry name" value="SERPIN"/>
    <property type="match status" value="1"/>
</dbReference>
<dbReference type="InterPro" id="IPR036186">
    <property type="entry name" value="Serpin_sf"/>
</dbReference>
<accession>A0A4R2HGB3</accession>
<dbReference type="Proteomes" id="UP000294508">
    <property type="component" value="Unassembled WGS sequence"/>
</dbReference>
<dbReference type="PANTHER" id="PTHR11461:SF211">
    <property type="entry name" value="GH10112P-RELATED"/>
    <property type="match status" value="1"/>
</dbReference>
<feature type="domain" description="Serpin" evidence="2">
    <location>
        <begin position="7"/>
        <end position="365"/>
    </location>
</feature>
<dbReference type="InterPro" id="IPR042178">
    <property type="entry name" value="Serpin_sf_1"/>
</dbReference>
<evidence type="ECO:0000259" key="2">
    <source>
        <dbReference type="SMART" id="SM00093"/>
    </source>
</evidence>
<keyword evidence="4" id="KW-1185">Reference proteome</keyword>
<reference evidence="3 4" key="1">
    <citation type="journal article" date="2015" name="Stand. Genomic Sci.">
        <title>Genomic Encyclopedia of Bacterial and Archaeal Type Strains, Phase III: the genomes of soil and plant-associated and newly described type strains.</title>
        <authorList>
            <person name="Whitman W.B."/>
            <person name="Woyke T."/>
            <person name="Klenk H.P."/>
            <person name="Zhou Y."/>
            <person name="Lilburn T.G."/>
            <person name="Beck B.J."/>
            <person name="De Vos P."/>
            <person name="Vandamme P."/>
            <person name="Eisen J.A."/>
            <person name="Garrity G."/>
            <person name="Hugenholtz P."/>
            <person name="Kyrpides N.C."/>
        </authorList>
    </citation>
    <scope>NUCLEOTIDE SEQUENCE [LARGE SCALE GENOMIC DNA]</scope>
    <source>
        <strain evidence="3 4">VKM Ac-2572</strain>
    </source>
</reference>
<protein>
    <submittedName>
        <fullName evidence="3">Serine protease inhibitor</fullName>
    </submittedName>
</protein>
<dbReference type="SUPFAM" id="SSF56574">
    <property type="entry name" value="Serpins"/>
    <property type="match status" value="2"/>
</dbReference>
<dbReference type="OrthoDB" id="4847668at2"/>
<dbReference type="Gene3D" id="3.30.497.10">
    <property type="entry name" value="Antithrombin, subunit I, domain 2"/>
    <property type="match status" value="1"/>
</dbReference>
<evidence type="ECO:0000313" key="4">
    <source>
        <dbReference type="Proteomes" id="UP000294508"/>
    </source>
</evidence>
<evidence type="ECO:0000313" key="3">
    <source>
        <dbReference type="EMBL" id="TCO26546.1"/>
    </source>
</evidence>
<evidence type="ECO:0000256" key="1">
    <source>
        <dbReference type="RuleBase" id="RU000411"/>
    </source>
</evidence>
<sequence>MDAHQVSRLTARWIENLSGEDTTVVSGLGVRPLLALLAVLADGPARTELTEAAGGPYDGLLQTPELRMALGLWTSPEVPLQPGVDRLLPPEVRGQLTDQAALDAWVVEQTDGLIKRMPITLNDDVQLVLASALALKTKWALPFNEYPRGERRWLSRADHDLESVRVYDGPTGPLTVVTVVGTGEFDVRLIAGEPGQGRGAVLAAALELGGDGVTGAELLAGASSSRWKRLFSSEKPAPAVEVIESMSPVPTVMLSMPYFEIDAEHDLLEHPEVFGLDSATDKSRGHFPGLSPFPLAVGQAKQAVMARFSATGFEAAAVTAMAMVAGSAPMPGGKALKVSLDQPFGFIAVHRPTGIPVVAGWVNYS</sequence>
<dbReference type="InterPro" id="IPR023796">
    <property type="entry name" value="Serpin_dom"/>
</dbReference>
<dbReference type="PANTHER" id="PTHR11461">
    <property type="entry name" value="SERINE PROTEASE INHIBITOR, SERPIN"/>
    <property type="match status" value="1"/>
</dbReference>